<dbReference type="Proteomes" id="UP000799423">
    <property type="component" value="Unassembled WGS sequence"/>
</dbReference>
<organism evidence="4 5">
    <name type="scientific">Plenodomus tracheiphilus IPT5</name>
    <dbReference type="NCBI Taxonomy" id="1408161"/>
    <lineage>
        <taxon>Eukaryota</taxon>
        <taxon>Fungi</taxon>
        <taxon>Dikarya</taxon>
        <taxon>Ascomycota</taxon>
        <taxon>Pezizomycotina</taxon>
        <taxon>Dothideomycetes</taxon>
        <taxon>Pleosporomycetidae</taxon>
        <taxon>Pleosporales</taxon>
        <taxon>Pleosporineae</taxon>
        <taxon>Leptosphaeriaceae</taxon>
        <taxon>Plenodomus</taxon>
    </lineage>
</organism>
<evidence type="ECO:0000256" key="2">
    <source>
        <dbReference type="SAM" id="MobiDB-lite"/>
    </source>
</evidence>
<keyword evidence="1" id="KW-0863">Zinc-finger</keyword>
<keyword evidence="1" id="KW-0479">Metal-binding</keyword>
<dbReference type="EMBL" id="MU006306">
    <property type="protein sequence ID" value="KAF2850558.1"/>
    <property type="molecule type" value="Genomic_DNA"/>
</dbReference>
<evidence type="ECO:0000313" key="5">
    <source>
        <dbReference type="Proteomes" id="UP000799423"/>
    </source>
</evidence>
<dbReference type="OrthoDB" id="8922241at2759"/>
<feature type="non-terminal residue" evidence="4">
    <location>
        <position position="1"/>
    </location>
</feature>
<dbReference type="SMART" id="SM00355">
    <property type="entry name" value="ZnF_C2H2"/>
    <property type="match status" value="3"/>
</dbReference>
<dbReference type="PANTHER" id="PTHR46179:SF24">
    <property type="entry name" value="C2H2-TYPE DOMAIN-CONTAINING PROTEIN"/>
    <property type="match status" value="1"/>
</dbReference>
<protein>
    <recommendedName>
        <fullName evidence="3">C2H2-type domain-containing protein</fullName>
    </recommendedName>
</protein>
<dbReference type="GO" id="GO:0006357">
    <property type="term" value="P:regulation of transcription by RNA polymerase II"/>
    <property type="evidence" value="ECO:0007669"/>
    <property type="project" value="TreeGrafter"/>
</dbReference>
<dbReference type="Gene3D" id="3.30.160.60">
    <property type="entry name" value="Classic Zinc Finger"/>
    <property type="match status" value="3"/>
</dbReference>
<dbReference type="InterPro" id="IPR013087">
    <property type="entry name" value="Znf_C2H2_type"/>
</dbReference>
<evidence type="ECO:0000313" key="4">
    <source>
        <dbReference type="EMBL" id="KAF2850558.1"/>
    </source>
</evidence>
<feature type="compositionally biased region" description="Basic and acidic residues" evidence="2">
    <location>
        <begin position="44"/>
        <end position="54"/>
    </location>
</feature>
<feature type="domain" description="C2H2-type" evidence="3">
    <location>
        <begin position="72"/>
        <end position="101"/>
    </location>
</feature>
<dbReference type="AlphaFoldDB" id="A0A6A7B8E7"/>
<keyword evidence="1" id="KW-0862">Zinc</keyword>
<dbReference type="PROSITE" id="PS50157">
    <property type="entry name" value="ZINC_FINGER_C2H2_2"/>
    <property type="match status" value="3"/>
</dbReference>
<evidence type="ECO:0000256" key="1">
    <source>
        <dbReference type="PROSITE-ProRule" id="PRU00042"/>
    </source>
</evidence>
<feature type="domain" description="C2H2-type" evidence="3">
    <location>
        <begin position="104"/>
        <end position="131"/>
    </location>
</feature>
<gene>
    <name evidence="4" type="ORF">T440DRAFT_396954</name>
</gene>
<sequence length="170" mass="19830">LAPIRDFVYGLQCQQLMDQNLHCINMNETTVQATTVLEHIKDTYTPGDRLDSSHPRSKKVPQKRQAPRRGGFPCDANDCDKIFDRACDFNRHQKTHLGRSERPHKCSTCRETFLYPKDLERHQQKHIDEPSAKNHFPCHHPGCRNTFSRRDNLLRHRRRQHSALVTAATP</sequence>
<dbReference type="GO" id="GO:0005634">
    <property type="term" value="C:nucleus"/>
    <property type="evidence" value="ECO:0007669"/>
    <property type="project" value="TreeGrafter"/>
</dbReference>
<accession>A0A6A7B8E7</accession>
<evidence type="ECO:0000259" key="3">
    <source>
        <dbReference type="PROSITE" id="PS50157"/>
    </source>
</evidence>
<reference evidence="4" key="1">
    <citation type="submission" date="2020-01" db="EMBL/GenBank/DDBJ databases">
        <authorList>
            <consortium name="DOE Joint Genome Institute"/>
            <person name="Haridas S."/>
            <person name="Albert R."/>
            <person name="Binder M."/>
            <person name="Bloem J."/>
            <person name="Labutti K."/>
            <person name="Salamov A."/>
            <person name="Andreopoulos B."/>
            <person name="Baker S.E."/>
            <person name="Barry K."/>
            <person name="Bills G."/>
            <person name="Bluhm B.H."/>
            <person name="Cannon C."/>
            <person name="Castanera R."/>
            <person name="Culley D.E."/>
            <person name="Daum C."/>
            <person name="Ezra D."/>
            <person name="Gonzalez J.B."/>
            <person name="Henrissat B."/>
            <person name="Kuo A."/>
            <person name="Liang C."/>
            <person name="Lipzen A."/>
            <person name="Lutzoni F."/>
            <person name="Magnuson J."/>
            <person name="Mondo S."/>
            <person name="Nolan M."/>
            <person name="Ohm R."/>
            <person name="Pangilinan J."/>
            <person name="Park H.-J."/>
            <person name="Ramirez L."/>
            <person name="Alfaro M."/>
            <person name="Sun H."/>
            <person name="Tritt A."/>
            <person name="Yoshinaga Y."/>
            <person name="Zwiers L.-H."/>
            <person name="Turgeon B.G."/>
            <person name="Goodwin S.B."/>
            <person name="Spatafora J.W."/>
            <person name="Crous P.W."/>
            <person name="Grigoriev I.V."/>
        </authorList>
    </citation>
    <scope>NUCLEOTIDE SEQUENCE</scope>
    <source>
        <strain evidence="4">IPT5</strain>
    </source>
</reference>
<dbReference type="InterPro" id="IPR036236">
    <property type="entry name" value="Znf_C2H2_sf"/>
</dbReference>
<dbReference type="InterPro" id="IPR051061">
    <property type="entry name" value="Zinc_finger_trans_reg"/>
</dbReference>
<feature type="domain" description="C2H2-type" evidence="3">
    <location>
        <begin position="136"/>
        <end position="166"/>
    </location>
</feature>
<name>A0A6A7B8E7_9PLEO</name>
<dbReference type="PANTHER" id="PTHR46179">
    <property type="entry name" value="ZINC FINGER PROTEIN"/>
    <property type="match status" value="1"/>
</dbReference>
<keyword evidence="5" id="KW-1185">Reference proteome</keyword>
<proteinExistence type="predicted"/>
<feature type="compositionally biased region" description="Basic residues" evidence="2">
    <location>
        <begin position="55"/>
        <end position="67"/>
    </location>
</feature>
<dbReference type="PROSITE" id="PS00028">
    <property type="entry name" value="ZINC_FINGER_C2H2_1"/>
    <property type="match status" value="3"/>
</dbReference>
<dbReference type="GO" id="GO:0008270">
    <property type="term" value="F:zinc ion binding"/>
    <property type="evidence" value="ECO:0007669"/>
    <property type="project" value="UniProtKB-KW"/>
</dbReference>
<dbReference type="Pfam" id="PF00096">
    <property type="entry name" value="zf-C2H2"/>
    <property type="match status" value="2"/>
</dbReference>
<feature type="region of interest" description="Disordered" evidence="2">
    <location>
        <begin position="44"/>
        <end position="71"/>
    </location>
</feature>
<dbReference type="SUPFAM" id="SSF57667">
    <property type="entry name" value="beta-beta-alpha zinc fingers"/>
    <property type="match status" value="2"/>
</dbReference>